<dbReference type="InterPro" id="IPR050638">
    <property type="entry name" value="AA-Vitamin_Transporters"/>
</dbReference>
<evidence type="ECO:0000256" key="4">
    <source>
        <dbReference type="ARBA" id="ARBA00022989"/>
    </source>
</evidence>
<comment type="subcellular location">
    <subcellularLocation>
        <location evidence="1">Membrane</location>
        <topology evidence="1">Multi-pass membrane protein</topology>
    </subcellularLocation>
</comment>
<dbReference type="RefSeq" id="WP_005936850.1">
    <property type="nucleotide sequence ID" value="NZ_ATVK01000043.1"/>
</dbReference>
<dbReference type="OrthoDB" id="154915at2"/>
<comment type="similarity">
    <text evidence="2">Belongs to the EamA transporter family.</text>
</comment>
<sequence>MCGVQSSRFTSGLIFALVSSSSFGLSGTIAKSLLDTGWSAGAAVTARIAVAALALLAPAAFALRGRLHLLADRRVLGTMAGYGMIAVALPQLCYFYAVMTLQVAVALLIEFTAPVAVMVWMWLRHRQRPTWLTVAGAAIAALGLAMVLQMFGGVSLDTAGVAWALGAMLGAAGYFILSAHAASELPGIALAAGGLVAAAIGLGAAGAVGVLPMAMDTSRVELGGRTLPWWVAVALLALVTAALAYVTGIAAGRRLGARLASFIALTEVLAAVIFAWALIGQVPAPIQFAGGALILVGVVGVKLGERIPIRTDQLDLPGA</sequence>
<feature type="transmembrane region" description="Helical" evidence="6">
    <location>
        <begin position="227"/>
        <end position="247"/>
    </location>
</feature>
<dbReference type="Pfam" id="PF00892">
    <property type="entry name" value="EamA"/>
    <property type="match status" value="2"/>
</dbReference>
<evidence type="ECO:0000259" key="7">
    <source>
        <dbReference type="Pfam" id="PF00892"/>
    </source>
</evidence>
<evidence type="ECO:0000313" key="8">
    <source>
        <dbReference type="EMBL" id="GAC56500.1"/>
    </source>
</evidence>
<dbReference type="STRING" id="1121927.GOHSU_08_00280"/>
<dbReference type="Proteomes" id="UP000053405">
    <property type="component" value="Unassembled WGS sequence"/>
</dbReference>
<name>L7L5V3_9ACTN</name>
<feature type="transmembrane region" description="Helical" evidence="6">
    <location>
        <begin position="259"/>
        <end position="279"/>
    </location>
</feature>
<dbReference type="InterPro" id="IPR000620">
    <property type="entry name" value="EamA_dom"/>
</dbReference>
<evidence type="ECO:0000313" key="9">
    <source>
        <dbReference type="Proteomes" id="UP000053405"/>
    </source>
</evidence>
<feature type="domain" description="EamA" evidence="7">
    <location>
        <begin position="11"/>
        <end position="148"/>
    </location>
</feature>
<keyword evidence="3 6" id="KW-0812">Transmembrane</keyword>
<keyword evidence="5 6" id="KW-0472">Membrane</keyword>
<feature type="transmembrane region" description="Helical" evidence="6">
    <location>
        <begin position="40"/>
        <end position="63"/>
    </location>
</feature>
<keyword evidence="9" id="KW-1185">Reference proteome</keyword>
<comment type="caution">
    <text evidence="8">The sequence shown here is derived from an EMBL/GenBank/DDBJ whole genome shotgun (WGS) entry which is preliminary data.</text>
</comment>
<feature type="transmembrane region" description="Helical" evidence="6">
    <location>
        <begin position="130"/>
        <end position="152"/>
    </location>
</feature>
<dbReference type="SUPFAM" id="SSF103481">
    <property type="entry name" value="Multidrug resistance efflux transporter EmrE"/>
    <property type="match status" value="2"/>
</dbReference>
<feature type="transmembrane region" description="Helical" evidence="6">
    <location>
        <begin position="103"/>
        <end position="123"/>
    </location>
</feature>
<reference evidence="8 9" key="1">
    <citation type="submission" date="2012-12" db="EMBL/GenBank/DDBJ databases">
        <title>Whole genome shotgun sequence of Gordonia hirsuta NBRC 16056.</title>
        <authorList>
            <person name="Isaki-Nakamura S."/>
            <person name="Hosoyama A."/>
            <person name="Tsuchikane K."/>
            <person name="Katsumata H."/>
            <person name="Baba S."/>
            <person name="Yamazaki S."/>
            <person name="Fujita N."/>
        </authorList>
    </citation>
    <scope>NUCLEOTIDE SEQUENCE [LARGE SCALE GENOMIC DNA]</scope>
    <source>
        <strain evidence="8 9">NBRC 16056</strain>
    </source>
</reference>
<gene>
    <name evidence="8" type="ORF">GOHSU_08_00280</name>
</gene>
<feature type="transmembrane region" description="Helical" evidence="6">
    <location>
        <begin position="75"/>
        <end position="97"/>
    </location>
</feature>
<dbReference type="PANTHER" id="PTHR32322">
    <property type="entry name" value="INNER MEMBRANE TRANSPORTER"/>
    <property type="match status" value="1"/>
</dbReference>
<protein>
    <recommendedName>
        <fullName evidence="7">EamA domain-containing protein</fullName>
    </recommendedName>
</protein>
<evidence type="ECO:0000256" key="1">
    <source>
        <dbReference type="ARBA" id="ARBA00004141"/>
    </source>
</evidence>
<evidence type="ECO:0000256" key="3">
    <source>
        <dbReference type="ARBA" id="ARBA00022692"/>
    </source>
</evidence>
<evidence type="ECO:0000256" key="5">
    <source>
        <dbReference type="ARBA" id="ARBA00023136"/>
    </source>
</evidence>
<proteinExistence type="inferred from homology"/>
<dbReference type="EMBL" id="BANT01000008">
    <property type="protein sequence ID" value="GAC56500.1"/>
    <property type="molecule type" value="Genomic_DNA"/>
</dbReference>
<keyword evidence="4 6" id="KW-1133">Transmembrane helix</keyword>
<evidence type="ECO:0000256" key="6">
    <source>
        <dbReference type="SAM" id="Phobius"/>
    </source>
</evidence>
<feature type="transmembrane region" description="Helical" evidence="6">
    <location>
        <begin position="158"/>
        <end position="177"/>
    </location>
</feature>
<dbReference type="eggNOG" id="COG0697">
    <property type="taxonomic scope" value="Bacteria"/>
</dbReference>
<dbReference type="AlphaFoldDB" id="L7L5V3"/>
<dbReference type="GO" id="GO:0016020">
    <property type="term" value="C:membrane"/>
    <property type="evidence" value="ECO:0007669"/>
    <property type="project" value="UniProtKB-SubCell"/>
</dbReference>
<feature type="transmembrane region" description="Helical" evidence="6">
    <location>
        <begin position="189"/>
        <end position="215"/>
    </location>
</feature>
<accession>L7L5V3</accession>
<dbReference type="InterPro" id="IPR037185">
    <property type="entry name" value="EmrE-like"/>
</dbReference>
<dbReference type="PANTHER" id="PTHR32322:SF2">
    <property type="entry name" value="EAMA DOMAIN-CONTAINING PROTEIN"/>
    <property type="match status" value="1"/>
</dbReference>
<feature type="domain" description="EamA" evidence="7">
    <location>
        <begin position="159"/>
        <end position="301"/>
    </location>
</feature>
<feature type="transmembrane region" description="Helical" evidence="6">
    <location>
        <begin position="285"/>
        <end position="304"/>
    </location>
</feature>
<organism evidence="8 9">
    <name type="scientific">Gordonia hirsuta DSM 44140 = NBRC 16056</name>
    <dbReference type="NCBI Taxonomy" id="1121927"/>
    <lineage>
        <taxon>Bacteria</taxon>
        <taxon>Bacillati</taxon>
        <taxon>Actinomycetota</taxon>
        <taxon>Actinomycetes</taxon>
        <taxon>Mycobacteriales</taxon>
        <taxon>Gordoniaceae</taxon>
        <taxon>Gordonia</taxon>
    </lineage>
</organism>
<evidence type="ECO:0000256" key="2">
    <source>
        <dbReference type="ARBA" id="ARBA00007362"/>
    </source>
</evidence>